<dbReference type="AlphaFoldDB" id="A0AAN9MZC1"/>
<dbReference type="Proteomes" id="UP001367508">
    <property type="component" value="Unassembled WGS sequence"/>
</dbReference>
<evidence type="ECO:0000256" key="1">
    <source>
        <dbReference type="SAM" id="MobiDB-lite"/>
    </source>
</evidence>
<feature type="compositionally biased region" description="Basic and acidic residues" evidence="1">
    <location>
        <begin position="1"/>
        <end position="11"/>
    </location>
</feature>
<protein>
    <submittedName>
        <fullName evidence="2">Uncharacterized protein</fullName>
    </submittedName>
</protein>
<sequence length="338" mass="38503">MQREEERERRRLRDRQRRQSMTQEQRERHLARRRRNYQLRRQRAANSPFIPVPQSTIGEASTSDHLQWLTPSDNTLLYHHGHQTSQIVEGSSIQLEGLPRRMRLNSIKRLARNLASPISANHKGAGELISGSSGDGNSPKPLRLNRVKTLARSLTSPSQKPAAQEDHNYTLLGVSITNELLSDLYKVHPKSTEGFMEFSLIMPSRSGCLGHLPTQFNVAKKRLLTLTVLTLRREFLRRCLSHIPSPCGAALLPLLLGTGHETHIPYFFPLSYYILNLIPDAYHLCRDPVVPIFGREKQGSSSVDACLIFHRLVEQRSCHYFLGLAMRLTSLVFPLLLL</sequence>
<feature type="region of interest" description="Disordered" evidence="1">
    <location>
        <begin position="121"/>
        <end position="142"/>
    </location>
</feature>
<feature type="region of interest" description="Disordered" evidence="1">
    <location>
        <begin position="1"/>
        <end position="57"/>
    </location>
</feature>
<organism evidence="2 3">
    <name type="scientific">Canavalia gladiata</name>
    <name type="common">Sword bean</name>
    <name type="synonym">Dolichos gladiatus</name>
    <dbReference type="NCBI Taxonomy" id="3824"/>
    <lineage>
        <taxon>Eukaryota</taxon>
        <taxon>Viridiplantae</taxon>
        <taxon>Streptophyta</taxon>
        <taxon>Embryophyta</taxon>
        <taxon>Tracheophyta</taxon>
        <taxon>Spermatophyta</taxon>
        <taxon>Magnoliopsida</taxon>
        <taxon>eudicotyledons</taxon>
        <taxon>Gunneridae</taxon>
        <taxon>Pentapetalae</taxon>
        <taxon>rosids</taxon>
        <taxon>fabids</taxon>
        <taxon>Fabales</taxon>
        <taxon>Fabaceae</taxon>
        <taxon>Papilionoideae</taxon>
        <taxon>50 kb inversion clade</taxon>
        <taxon>NPAAA clade</taxon>
        <taxon>indigoferoid/millettioid clade</taxon>
        <taxon>Phaseoleae</taxon>
        <taxon>Canavalia</taxon>
    </lineage>
</organism>
<feature type="compositionally biased region" description="Basic residues" evidence="1">
    <location>
        <begin position="29"/>
        <end position="43"/>
    </location>
</feature>
<comment type="caution">
    <text evidence="2">The sequence shown here is derived from an EMBL/GenBank/DDBJ whole genome shotgun (WGS) entry which is preliminary data.</text>
</comment>
<gene>
    <name evidence="2" type="ORF">VNO77_05998</name>
</gene>
<proteinExistence type="predicted"/>
<accession>A0AAN9MZC1</accession>
<keyword evidence="3" id="KW-1185">Reference proteome</keyword>
<dbReference type="EMBL" id="JAYMYQ010000001">
    <property type="protein sequence ID" value="KAK7363839.1"/>
    <property type="molecule type" value="Genomic_DNA"/>
</dbReference>
<evidence type="ECO:0000313" key="2">
    <source>
        <dbReference type="EMBL" id="KAK7363839.1"/>
    </source>
</evidence>
<reference evidence="2 3" key="1">
    <citation type="submission" date="2024-01" db="EMBL/GenBank/DDBJ databases">
        <title>The genomes of 5 underutilized Papilionoideae crops provide insights into root nodulation and disease resistanc.</title>
        <authorList>
            <person name="Jiang F."/>
        </authorList>
    </citation>
    <scope>NUCLEOTIDE SEQUENCE [LARGE SCALE GENOMIC DNA]</scope>
    <source>
        <strain evidence="2">LVBAO_FW01</strain>
        <tissue evidence="2">Leaves</tissue>
    </source>
</reference>
<name>A0AAN9MZC1_CANGL</name>
<evidence type="ECO:0000313" key="3">
    <source>
        <dbReference type="Proteomes" id="UP001367508"/>
    </source>
</evidence>